<comment type="caution">
    <text evidence="2">The sequence shown here is derived from an EMBL/GenBank/DDBJ whole genome shotgun (WGS) entry which is preliminary data.</text>
</comment>
<dbReference type="AlphaFoldDB" id="A0AAD8U7N3"/>
<sequence>MSPSIMTWRLCVLWQTTPTGLWAHLGDRIVPESECLIQAMAESGSLQSTCLISRDSSLVHITLPRWAGRWRQSSCARAEVRTFCGKIMVPRGLLVSEKHGHWCRGNKGRATKKSESQVA</sequence>
<feature type="chain" id="PRO_5042219971" description="Secreted protein" evidence="1">
    <location>
        <begin position="24"/>
        <end position="119"/>
    </location>
</feature>
<dbReference type="Proteomes" id="UP001244207">
    <property type="component" value="Unassembled WGS sequence"/>
</dbReference>
<proteinExistence type="predicted"/>
<organism evidence="2 3">
    <name type="scientific">Glomerella acutata</name>
    <name type="common">Colletotrichum acutatum</name>
    <dbReference type="NCBI Taxonomy" id="27357"/>
    <lineage>
        <taxon>Eukaryota</taxon>
        <taxon>Fungi</taxon>
        <taxon>Dikarya</taxon>
        <taxon>Ascomycota</taxon>
        <taxon>Pezizomycotina</taxon>
        <taxon>Sordariomycetes</taxon>
        <taxon>Hypocreomycetidae</taxon>
        <taxon>Glomerellales</taxon>
        <taxon>Glomerellaceae</taxon>
        <taxon>Colletotrichum</taxon>
        <taxon>Colletotrichum acutatum species complex</taxon>
    </lineage>
</organism>
<dbReference type="RefSeq" id="XP_060357553.1">
    <property type="nucleotide sequence ID" value="XM_060509747.1"/>
</dbReference>
<keyword evidence="1" id="KW-0732">Signal</keyword>
<dbReference type="GeneID" id="85393646"/>
<keyword evidence="3" id="KW-1185">Reference proteome</keyword>
<feature type="signal peptide" evidence="1">
    <location>
        <begin position="1"/>
        <end position="23"/>
    </location>
</feature>
<evidence type="ECO:0000313" key="2">
    <source>
        <dbReference type="EMBL" id="KAK1705169.1"/>
    </source>
</evidence>
<gene>
    <name evidence="2" type="ORF">BDZ83DRAFT_644291</name>
</gene>
<evidence type="ECO:0008006" key="4">
    <source>
        <dbReference type="Google" id="ProtNLM"/>
    </source>
</evidence>
<reference evidence="2" key="1">
    <citation type="submission" date="2021-12" db="EMBL/GenBank/DDBJ databases">
        <title>Comparative genomics, transcriptomics and evolutionary studies reveal genomic signatures of adaptation to plant cell wall in hemibiotrophic fungi.</title>
        <authorList>
            <consortium name="DOE Joint Genome Institute"/>
            <person name="Baroncelli R."/>
            <person name="Diaz J.F."/>
            <person name="Benocci T."/>
            <person name="Peng M."/>
            <person name="Battaglia E."/>
            <person name="Haridas S."/>
            <person name="Andreopoulos W."/>
            <person name="Labutti K."/>
            <person name="Pangilinan J."/>
            <person name="Floch G.L."/>
            <person name="Makela M.R."/>
            <person name="Henrissat B."/>
            <person name="Grigoriev I.V."/>
            <person name="Crouch J.A."/>
            <person name="De Vries R.P."/>
            <person name="Sukno S.A."/>
            <person name="Thon M.R."/>
        </authorList>
    </citation>
    <scope>NUCLEOTIDE SEQUENCE</scope>
    <source>
        <strain evidence="2">CBS 112980</strain>
    </source>
</reference>
<name>A0AAD8U7N3_GLOAC</name>
<protein>
    <recommendedName>
        <fullName evidence="4">Secreted protein</fullName>
    </recommendedName>
</protein>
<evidence type="ECO:0000313" key="3">
    <source>
        <dbReference type="Proteomes" id="UP001244207"/>
    </source>
</evidence>
<dbReference type="EMBL" id="JAHMHS010000248">
    <property type="protein sequence ID" value="KAK1705169.1"/>
    <property type="molecule type" value="Genomic_DNA"/>
</dbReference>
<accession>A0AAD8U7N3</accession>
<evidence type="ECO:0000256" key="1">
    <source>
        <dbReference type="SAM" id="SignalP"/>
    </source>
</evidence>